<dbReference type="InterPro" id="IPR017208">
    <property type="entry name" value="UCP037442_abhydr"/>
</dbReference>
<evidence type="ECO:0000259" key="1">
    <source>
        <dbReference type="Pfam" id="PF12146"/>
    </source>
</evidence>
<protein>
    <submittedName>
        <fullName evidence="2">Alpha/beta fold hydrolase</fullName>
    </submittedName>
</protein>
<accession>A0ABX9UUL4</accession>
<dbReference type="EMBL" id="RFFN01000003">
    <property type="protein sequence ID" value="RMH97021.1"/>
    <property type="molecule type" value="Genomic_DNA"/>
</dbReference>
<keyword evidence="3" id="KW-1185">Reference proteome</keyword>
<gene>
    <name evidence="2" type="ORF">EA798_11530</name>
</gene>
<name>A0ABX9UUL4_9PSED</name>
<dbReference type="InterPro" id="IPR029058">
    <property type="entry name" value="AB_hydrolase_fold"/>
</dbReference>
<dbReference type="Proteomes" id="UP000279228">
    <property type="component" value="Unassembled WGS sequence"/>
</dbReference>
<organism evidence="2 3">
    <name type="scientific">Pseudomonas songnenensis</name>
    <dbReference type="NCBI Taxonomy" id="1176259"/>
    <lineage>
        <taxon>Bacteria</taxon>
        <taxon>Pseudomonadati</taxon>
        <taxon>Pseudomonadota</taxon>
        <taxon>Gammaproteobacteria</taxon>
        <taxon>Pseudomonadales</taxon>
        <taxon>Pseudomonadaceae</taxon>
        <taxon>Pseudomonas</taxon>
    </lineage>
</organism>
<dbReference type="SUPFAM" id="SSF53474">
    <property type="entry name" value="alpha/beta-Hydrolases"/>
    <property type="match status" value="1"/>
</dbReference>
<reference evidence="2 3" key="1">
    <citation type="submission" date="2018-10" db="EMBL/GenBank/DDBJ databases">
        <title>Pseudomonas songnenensis NEAU-ST5-5(T) genome.</title>
        <authorList>
            <person name="Pengp J."/>
            <person name="Liu Z.-P."/>
        </authorList>
    </citation>
    <scope>NUCLEOTIDE SEQUENCE [LARGE SCALE GENOMIC DNA]</scope>
    <source>
        <strain evidence="2 3">NEAU-ST5-5</strain>
    </source>
</reference>
<proteinExistence type="predicted"/>
<dbReference type="Gene3D" id="3.40.50.1820">
    <property type="entry name" value="alpha/beta hydrolase"/>
    <property type="match status" value="1"/>
</dbReference>
<sequence>MATIQVEERTIDNGNGHALSSCWYQPSSAPYGVVLIAPAMGVPQRFYTDFATWLAERGYQVVTFDYLGMGRSRRVPLRQLNVDILDWARHDCSAVLDKAAEAAGELPLYWIGHSVGAQILPLVNGHERLTRIVTIAAGSGYWRENSPQIRNKAWLLWHGLAPVLTAVAGYFPGGRIGAVGDLPAGVIRQWRRWCLHPDYLVGVEGEPMRQAFAAVRTPLTSLSFSDDEMMSARNTESLHGFYSSAPKTMQRIAPAEIGATRIGHFGFFRRGFADNLWTPRLLPELIPNQQQTVV</sequence>
<keyword evidence="2" id="KW-0378">Hydrolase</keyword>
<dbReference type="GO" id="GO:0016787">
    <property type="term" value="F:hydrolase activity"/>
    <property type="evidence" value="ECO:0007669"/>
    <property type="project" value="UniProtKB-KW"/>
</dbReference>
<dbReference type="PIRSF" id="PIRSF037442">
    <property type="entry name" value="UCP037442_abhydr"/>
    <property type="match status" value="1"/>
</dbReference>
<dbReference type="Pfam" id="PF12146">
    <property type="entry name" value="Hydrolase_4"/>
    <property type="match status" value="1"/>
</dbReference>
<evidence type="ECO:0000313" key="2">
    <source>
        <dbReference type="EMBL" id="RMH97021.1"/>
    </source>
</evidence>
<comment type="caution">
    <text evidence="2">The sequence shown here is derived from an EMBL/GenBank/DDBJ whole genome shotgun (WGS) entry which is preliminary data.</text>
</comment>
<dbReference type="RefSeq" id="WP_122099024.1">
    <property type="nucleotide sequence ID" value="NZ_JAMOHS010000009.1"/>
</dbReference>
<evidence type="ECO:0000313" key="3">
    <source>
        <dbReference type="Proteomes" id="UP000279228"/>
    </source>
</evidence>
<dbReference type="InterPro" id="IPR022742">
    <property type="entry name" value="Hydrolase_4"/>
</dbReference>
<feature type="domain" description="Serine aminopeptidase S33" evidence="1">
    <location>
        <begin position="30"/>
        <end position="142"/>
    </location>
</feature>